<dbReference type="OrthoDB" id="9796891at2"/>
<feature type="compositionally biased region" description="Basic and acidic residues" evidence="2">
    <location>
        <begin position="278"/>
        <end position="287"/>
    </location>
</feature>
<dbReference type="SMART" id="SM00470">
    <property type="entry name" value="ParB"/>
    <property type="match status" value="1"/>
</dbReference>
<evidence type="ECO:0000259" key="3">
    <source>
        <dbReference type="SMART" id="SM00470"/>
    </source>
</evidence>
<dbReference type="Gene3D" id="3.90.1530.30">
    <property type="match status" value="1"/>
</dbReference>
<accession>A0A4R8F9J6</accession>
<evidence type="ECO:0000256" key="1">
    <source>
        <dbReference type="ARBA" id="ARBA00006295"/>
    </source>
</evidence>
<reference evidence="4 5" key="1">
    <citation type="submission" date="2019-03" db="EMBL/GenBank/DDBJ databases">
        <title>Freshwater and sediment microbial communities from various areas in North America, analyzing microbe dynamics in response to fracking.</title>
        <authorList>
            <person name="Lamendella R."/>
        </authorList>
    </citation>
    <scope>NUCLEOTIDE SEQUENCE [LARGE SCALE GENOMIC DNA]</scope>
    <source>
        <strain evidence="4 5">6_TX</strain>
    </source>
</reference>
<comment type="similarity">
    <text evidence="1">Belongs to the ParB family.</text>
</comment>
<dbReference type="Pfam" id="PF08535">
    <property type="entry name" value="KorB"/>
    <property type="match status" value="1"/>
</dbReference>
<comment type="caution">
    <text evidence="4">The sequence shown here is derived from an EMBL/GenBank/DDBJ whole genome shotgun (WGS) entry which is preliminary data.</text>
</comment>
<protein>
    <submittedName>
        <fullName evidence="4">ParB family chromosome partitioning protein</fullName>
    </submittedName>
</protein>
<dbReference type="GO" id="GO:0005694">
    <property type="term" value="C:chromosome"/>
    <property type="evidence" value="ECO:0007669"/>
    <property type="project" value="TreeGrafter"/>
</dbReference>
<dbReference type="GO" id="GO:0003677">
    <property type="term" value="F:DNA binding"/>
    <property type="evidence" value="ECO:0007669"/>
    <property type="project" value="InterPro"/>
</dbReference>
<dbReference type="InterPro" id="IPR004437">
    <property type="entry name" value="ParB/RepB/Spo0J"/>
</dbReference>
<sequence>MANDHVALQSVFDRHKGTEKVIKLNTDDVESVTNPRTHFDGIKELAESIKLNGQLQPIVVSPQNEDGKYVIKTGERRWRACKLAGIKVEAIVRKNDADSIEYARKIVENVQREALKPMECALALQELIDTHKMSKKDVATTIGKSPVYVSKTLSLLTLPPEILELHDEKIVSDIDTLYNLQNLYKIDPSAAKKACSEAKARGLARSRSNQLLRQAKEAKEQPTSTSQTGQDTTETDSSLAGGSSVVGASETAAEEHGIDTNADTSSEELQGTAATKSAQERDVDTANKGEGNTEPAVASATQEKKNEKRTASKKGSKAWREVPVEKLRFKVTIPHSGGKQQQGRLITGRLDDDPSYVWVELDDSREEVRTPANHVIITSVEAVDNE</sequence>
<feature type="compositionally biased region" description="Polar residues" evidence="2">
    <location>
        <begin position="221"/>
        <end position="236"/>
    </location>
</feature>
<evidence type="ECO:0000313" key="4">
    <source>
        <dbReference type="EMBL" id="TDX22216.1"/>
    </source>
</evidence>
<dbReference type="InterPro" id="IPR050336">
    <property type="entry name" value="Chromosome_partition/occlusion"/>
</dbReference>
<dbReference type="InterPro" id="IPR013741">
    <property type="entry name" value="KorB_domain"/>
</dbReference>
<dbReference type="InterPro" id="IPR003115">
    <property type="entry name" value="ParB_N"/>
</dbReference>
<dbReference type="RefSeq" id="WP_134021209.1">
    <property type="nucleotide sequence ID" value="NZ_SOEC01000030.1"/>
</dbReference>
<dbReference type="PANTHER" id="PTHR33375">
    <property type="entry name" value="CHROMOSOME-PARTITIONING PROTEIN PARB-RELATED"/>
    <property type="match status" value="1"/>
</dbReference>
<name>A0A4R8F9J6_9GAMM</name>
<evidence type="ECO:0000256" key="2">
    <source>
        <dbReference type="SAM" id="MobiDB-lite"/>
    </source>
</evidence>
<feature type="compositionally biased region" description="Polar residues" evidence="2">
    <location>
        <begin position="261"/>
        <end position="277"/>
    </location>
</feature>
<feature type="region of interest" description="Disordered" evidence="2">
    <location>
        <begin position="202"/>
        <end position="319"/>
    </location>
</feature>
<feature type="domain" description="ParB-like N-terminal" evidence="3">
    <location>
        <begin position="22"/>
        <end position="110"/>
    </location>
</feature>
<dbReference type="EMBL" id="SOEC01000030">
    <property type="protein sequence ID" value="TDX22216.1"/>
    <property type="molecule type" value="Genomic_DNA"/>
</dbReference>
<gene>
    <name evidence="4" type="ORF">DFO67_13026</name>
</gene>
<dbReference type="Gene3D" id="1.10.10.2830">
    <property type="match status" value="1"/>
</dbReference>
<dbReference type="NCBIfam" id="TIGR00180">
    <property type="entry name" value="parB_part"/>
    <property type="match status" value="1"/>
</dbReference>
<dbReference type="Pfam" id="PF02195">
    <property type="entry name" value="ParB_N"/>
    <property type="match status" value="1"/>
</dbReference>
<dbReference type="InterPro" id="IPR036086">
    <property type="entry name" value="ParB/Sulfiredoxin_sf"/>
</dbReference>
<dbReference type="Proteomes" id="UP000294489">
    <property type="component" value="Unassembled WGS sequence"/>
</dbReference>
<organism evidence="4 5">
    <name type="scientific">Modicisalibacter xianhensis</name>
    <dbReference type="NCBI Taxonomy" id="442341"/>
    <lineage>
        <taxon>Bacteria</taxon>
        <taxon>Pseudomonadati</taxon>
        <taxon>Pseudomonadota</taxon>
        <taxon>Gammaproteobacteria</taxon>
        <taxon>Oceanospirillales</taxon>
        <taxon>Halomonadaceae</taxon>
        <taxon>Modicisalibacter</taxon>
    </lineage>
</organism>
<dbReference type="AlphaFoldDB" id="A0A4R8F9J6"/>
<proteinExistence type="inferred from homology"/>
<dbReference type="SUPFAM" id="SSF110849">
    <property type="entry name" value="ParB/Sulfiredoxin"/>
    <property type="match status" value="1"/>
</dbReference>
<evidence type="ECO:0000313" key="5">
    <source>
        <dbReference type="Proteomes" id="UP000294489"/>
    </source>
</evidence>
<dbReference type="PANTHER" id="PTHR33375:SF1">
    <property type="entry name" value="CHROMOSOME-PARTITIONING PROTEIN PARB-RELATED"/>
    <property type="match status" value="1"/>
</dbReference>
<feature type="compositionally biased region" description="Low complexity" evidence="2">
    <location>
        <begin position="237"/>
        <end position="251"/>
    </location>
</feature>
<dbReference type="GO" id="GO:0007059">
    <property type="term" value="P:chromosome segregation"/>
    <property type="evidence" value="ECO:0007669"/>
    <property type="project" value="TreeGrafter"/>
</dbReference>